<evidence type="ECO:0000256" key="2">
    <source>
        <dbReference type="ARBA" id="ARBA00023239"/>
    </source>
</evidence>
<sequence length="244" mass="25550">MTPEHFAATAPQPILVAHGTRSVAGVATIARIAELVGERVGTTRVAFVDVLGPSPSELLRQTPGPALIVPAFLAAGYHVRRDIPEHIEASGHQSVALCDNMGPDPMLAVLMLERLRAAGWRRGDAVVMAAAGSSDALALADVETAAGQLGELIDDDVPVGYVTTATPRVPDVVSATRGSRRRRVFIAAYLLAPGLFHARLSEYGADGVAAPIGADPRVADLIVARLTTTGRGDSQSRLARVRTM</sequence>
<comment type="caution">
    <text evidence="3">The sequence shown here is derived from an EMBL/GenBank/DDBJ whole genome shotgun (WGS) entry which is preliminary data.</text>
</comment>
<evidence type="ECO:0000313" key="3">
    <source>
        <dbReference type="EMBL" id="KNA92488.1"/>
    </source>
</evidence>
<dbReference type="Gene3D" id="3.40.50.1400">
    <property type="match status" value="2"/>
</dbReference>
<dbReference type="PANTHER" id="PTHR33542">
    <property type="entry name" value="SIROHYDROCHLORIN FERROCHELATASE, CHLOROPLASTIC"/>
    <property type="match status" value="1"/>
</dbReference>
<dbReference type="CDD" id="cd03416">
    <property type="entry name" value="CbiX_SirB_N"/>
    <property type="match status" value="1"/>
</dbReference>
<keyword evidence="1" id="KW-0479">Metal-binding</keyword>
<dbReference type="Pfam" id="PF01903">
    <property type="entry name" value="CbiX"/>
    <property type="match status" value="2"/>
</dbReference>
<name>A0ABR5IFX6_9ACTN</name>
<dbReference type="PANTHER" id="PTHR33542:SF5">
    <property type="entry name" value="FERROCHELATASE CHE1"/>
    <property type="match status" value="1"/>
</dbReference>
<dbReference type="InterPro" id="IPR050963">
    <property type="entry name" value="Sirohydro_Cobaltochel/CbiX"/>
</dbReference>
<keyword evidence="4" id="KW-1185">Reference proteome</keyword>
<evidence type="ECO:0000313" key="4">
    <source>
        <dbReference type="Proteomes" id="UP000037247"/>
    </source>
</evidence>
<dbReference type="SUPFAM" id="SSF53800">
    <property type="entry name" value="Chelatase"/>
    <property type="match status" value="1"/>
</dbReference>
<dbReference type="Proteomes" id="UP000037247">
    <property type="component" value="Unassembled WGS sequence"/>
</dbReference>
<evidence type="ECO:0000256" key="1">
    <source>
        <dbReference type="ARBA" id="ARBA00022723"/>
    </source>
</evidence>
<dbReference type="InterPro" id="IPR002762">
    <property type="entry name" value="CbiX-like"/>
</dbReference>
<organism evidence="3 4">
    <name type="scientific">Gordonia jacobaea</name>
    <dbReference type="NCBI Taxonomy" id="122202"/>
    <lineage>
        <taxon>Bacteria</taxon>
        <taxon>Bacillati</taxon>
        <taxon>Actinomycetota</taxon>
        <taxon>Actinomycetes</taxon>
        <taxon>Mycobacteriales</taxon>
        <taxon>Gordoniaceae</taxon>
        <taxon>Gordonia</taxon>
    </lineage>
</organism>
<keyword evidence="2" id="KW-0456">Lyase</keyword>
<reference evidence="3 4" key="1">
    <citation type="submission" date="2015-05" db="EMBL/GenBank/DDBJ databases">
        <title>Draft genome sequence of the bacterium Gordonia jacobaea a new member of the Gordonia genus.</title>
        <authorList>
            <person name="Jimenez-Galisteo G."/>
            <person name="Dominguez A."/>
            <person name="Munoz E."/>
            <person name="Vinas M."/>
        </authorList>
    </citation>
    <scope>NUCLEOTIDE SEQUENCE [LARGE SCALE GENOMIC DNA]</scope>
    <source>
        <strain evidence="4">mv1</strain>
    </source>
</reference>
<accession>A0ABR5IFX6</accession>
<dbReference type="EMBL" id="LDTZ01000014">
    <property type="protein sequence ID" value="KNA92488.1"/>
    <property type="molecule type" value="Genomic_DNA"/>
</dbReference>
<protein>
    <submittedName>
        <fullName evidence="3">Cobalamin biosynthesis protein CbiX</fullName>
    </submittedName>
</protein>
<dbReference type="RefSeq" id="WP_049697708.1">
    <property type="nucleotide sequence ID" value="NZ_LDTZ01000014.1"/>
</dbReference>
<proteinExistence type="predicted"/>
<gene>
    <name evidence="3" type="ORF">ABW18_03990</name>
</gene>